<sequence length="186" mass="20765">MAGIDMAVRKKPALCVLRGRIIEYLGFIDTNLIPSFLSGLGVRIAAIDSPFSLPSEGVWREVDLIGKRIGLKLLPPGWKGMRRLVVETLKLLEELRRRGIVTIETFPSGIESDCTFYYIDHKQYPNKDLLDSCLAATAALGYVLGEALSLWAEDGEIILPSRCVKLPRAPRFGPSSSLRVRRRLVR</sequence>
<organism evidence="1 2">
    <name type="scientific">Ignicoccus pacificus DSM 13166</name>
    <dbReference type="NCBI Taxonomy" id="940294"/>
    <lineage>
        <taxon>Archaea</taxon>
        <taxon>Thermoproteota</taxon>
        <taxon>Thermoprotei</taxon>
        <taxon>Desulfurococcales</taxon>
        <taxon>Desulfurococcaceae</taxon>
        <taxon>Ignicoccus</taxon>
    </lineage>
</organism>
<evidence type="ECO:0000313" key="1">
    <source>
        <dbReference type="EMBL" id="UXD22898.1"/>
    </source>
</evidence>
<protein>
    <recommendedName>
        <fullName evidence="3">DUF429 domain-containing protein</fullName>
    </recommendedName>
</protein>
<dbReference type="KEGG" id="ipc:IPA_09400"/>
<dbReference type="AlphaFoldDB" id="A0A977KC49"/>
<name>A0A977KC49_9CREN</name>
<keyword evidence="2" id="KW-1185">Reference proteome</keyword>
<evidence type="ECO:0000313" key="2">
    <source>
        <dbReference type="Proteomes" id="UP001063698"/>
    </source>
</evidence>
<gene>
    <name evidence="1" type="ORF">IPA_09400</name>
</gene>
<reference evidence="1" key="1">
    <citation type="submission" date="2013-11" db="EMBL/GenBank/DDBJ databases">
        <title>Comparative genomics of Ignicoccus.</title>
        <authorList>
            <person name="Podar M."/>
        </authorList>
    </citation>
    <scope>NUCLEOTIDE SEQUENCE</scope>
    <source>
        <strain evidence="1">DSM 13166</strain>
    </source>
</reference>
<proteinExistence type="predicted"/>
<dbReference type="EMBL" id="CP006868">
    <property type="protein sequence ID" value="UXD22898.1"/>
    <property type="molecule type" value="Genomic_DNA"/>
</dbReference>
<dbReference type="Proteomes" id="UP001063698">
    <property type="component" value="Chromosome"/>
</dbReference>
<accession>A0A977KC49</accession>
<evidence type="ECO:0008006" key="3">
    <source>
        <dbReference type="Google" id="ProtNLM"/>
    </source>
</evidence>